<proteinExistence type="predicted"/>
<keyword evidence="3" id="KW-1185">Reference proteome</keyword>
<name>A0A0P0VTS3_ORYSJ</name>
<evidence type="ECO:0000313" key="3">
    <source>
        <dbReference type="Proteomes" id="UP000059680"/>
    </source>
</evidence>
<evidence type="ECO:0000256" key="1">
    <source>
        <dbReference type="SAM" id="MobiDB-lite"/>
    </source>
</evidence>
<dbReference type="ExpressionAtlas" id="A0A0P0VTS3">
    <property type="expression patterns" value="baseline and differential"/>
</dbReference>
<accession>A0A0P0VTS3</accession>
<dbReference type="AlphaFoldDB" id="A0A0P0VTS3"/>
<dbReference type="Proteomes" id="UP000059680">
    <property type="component" value="Chromosome 3"/>
</dbReference>
<feature type="region of interest" description="Disordered" evidence="1">
    <location>
        <begin position="64"/>
        <end position="86"/>
    </location>
</feature>
<dbReference type="EMBL" id="AP014959">
    <property type="protein sequence ID" value="BAS82618.1"/>
    <property type="molecule type" value="Genomic_DNA"/>
</dbReference>
<reference evidence="2 3" key="2">
    <citation type="journal article" date="2013" name="Plant Cell Physiol.">
        <title>Rice Annotation Project Database (RAP-DB): an integrative and interactive database for rice genomics.</title>
        <authorList>
            <person name="Sakai H."/>
            <person name="Lee S.S."/>
            <person name="Tanaka T."/>
            <person name="Numa H."/>
            <person name="Kim J."/>
            <person name="Kawahara Y."/>
            <person name="Wakimoto H."/>
            <person name="Yang C.C."/>
            <person name="Iwamoto M."/>
            <person name="Abe T."/>
            <person name="Yamada Y."/>
            <person name="Muto A."/>
            <person name="Inokuchi H."/>
            <person name="Ikemura T."/>
            <person name="Matsumoto T."/>
            <person name="Sasaki T."/>
            <person name="Itoh T."/>
        </authorList>
    </citation>
    <scope>NUCLEOTIDE SEQUENCE [LARGE SCALE GENOMIC DNA]</scope>
    <source>
        <strain evidence="3">cv. Nipponbare</strain>
    </source>
</reference>
<sequence>IILPDSFSHPQILPWFAALAGAAAFLRSEGNHGAGFAALAGAARFLSSERRTSAATDLAGAGCFLTEPSGKRHNRPPPSSSEAGHRCLQAEPTACAASSQSWSALPLLGEAQASAVAAVFSSRQFSMRGPMISSAAPDEFS</sequence>
<evidence type="ECO:0000313" key="2">
    <source>
        <dbReference type="EMBL" id="BAS82618.1"/>
    </source>
</evidence>
<dbReference type="Gramene" id="Os03t0180500-02">
    <property type="protein sequence ID" value="Os03t0180500-02"/>
    <property type="gene ID" value="Os03g0180500"/>
</dbReference>
<reference evidence="3" key="1">
    <citation type="journal article" date="2005" name="Nature">
        <title>The map-based sequence of the rice genome.</title>
        <authorList>
            <consortium name="International rice genome sequencing project (IRGSP)"/>
            <person name="Matsumoto T."/>
            <person name="Wu J."/>
            <person name="Kanamori H."/>
            <person name="Katayose Y."/>
            <person name="Fujisawa M."/>
            <person name="Namiki N."/>
            <person name="Mizuno H."/>
            <person name="Yamamoto K."/>
            <person name="Antonio B.A."/>
            <person name="Baba T."/>
            <person name="Sakata K."/>
            <person name="Nagamura Y."/>
            <person name="Aoki H."/>
            <person name="Arikawa K."/>
            <person name="Arita K."/>
            <person name="Bito T."/>
            <person name="Chiden Y."/>
            <person name="Fujitsuka N."/>
            <person name="Fukunaka R."/>
            <person name="Hamada M."/>
            <person name="Harada C."/>
            <person name="Hayashi A."/>
            <person name="Hijishita S."/>
            <person name="Honda M."/>
            <person name="Hosokawa S."/>
            <person name="Ichikawa Y."/>
            <person name="Idonuma A."/>
            <person name="Iijima M."/>
            <person name="Ikeda M."/>
            <person name="Ikeno M."/>
            <person name="Ito K."/>
            <person name="Ito S."/>
            <person name="Ito T."/>
            <person name="Ito Y."/>
            <person name="Ito Y."/>
            <person name="Iwabuchi A."/>
            <person name="Kamiya K."/>
            <person name="Karasawa W."/>
            <person name="Kurita K."/>
            <person name="Katagiri S."/>
            <person name="Kikuta A."/>
            <person name="Kobayashi H."/>
            <person name="Kobayashi N."/>
            <person name="Machita K."/>
            <person name="Maehara T."/>
            <person name="Masukawa M."/>
            <person name="Mizubayashi T."/>
            <person name="Mukai Y."/>
            <person name="Nagasaki H."/>
            <person name="Nagata Y."/>
            <person name="Naito S."/>
            <person name="Nakashima M."/>
            <person name="Nakama Y."/>
            <person name="Nakamichi Y."/>
            <person name="Nakamura M."/>
            <person name="Meguro A."/>
            <person name="Negishi M."/>
            <person name="Ohta I."/>
            <person name="Ohta T."/>
            <person name="Okamoto M."/>
            <person name="Ono N."/>
            <person name="Saji S."/>
            <person name="Sakaguchi M."/>
            <person name="Sakai K."/>
            <person name="Shibata M."/>
            <person name="Shimokawa T."/>
            <person name="Song J."/>
            <person name="Takazaki Y."/>
            <person name="Terasawa K."/>
            <person name="Tsugane M."/>
            <person name="Tsuji K."/>
            <person name="Ueda S."/>
            <person name="Waki K."/>
            <person name="Yamagata H."/>
            <person name="Yamamoto M."/>
            <person name="Yamamoto S."/>
            <person name="Yamane H."/>
            <person name="Yoshiki S."/>
            <person name="Yoshihara R."/>
            <person name="Yukawa K."/>
            <person name="Zhong H."/>
            <person name="Yano M."/>
            <person name="Yuan Q."/>
            <person name="Ouyang S."/>
            <person name="Liu J."/>
            <person name="Jones K.M."/>
            <person name="Gansberger K."/>
            <person name="Moffat K."/>
            <person name="Hill J."/>
            <person name="Bera J."/>
            <person name="Fadrosh D."/>
            <person name="Jin S."/>
            <person name="Johri S."/>
            <person name="Kim M."/>
            <person name="Overton L."/>
            <person name="Reardon M."/>
            <person name="Tsitrin T."/>
            <person name="Vuong H."/>
            <person name="Weaver B."/>
            <person name="Ciecko A."/>
            <person name="Tallon L."/>
            <person name="Jackson J."/>
            <person name="Pai G."/>
            <person name="Aken S.V."/>
            <person name="Utterback T."/>
            <person name="Reidmuller S."/>
            <person name="Feldblyum T."/>
            <person name="Hsiao J."/>
            <person name="Zismann V."/>
            <person name="Iobst S."/>
            <person name="de Vazeille A.R."/>
            <person name="Buell C.R."/>
            <person name="Ying K."/>
            <person name="Li Y."/>
            <person name="Lu T."/>
            <person name="Huang Y."/>
            <person name="Zhao Q."/>
            <person name="Feng Q."/>
            <person name="Zhang L."/>
            <person name="Zhu J."/>
            <person name="Weng Q."/>
            <person name="Mu J."/>
            <person name="Lu Y."/>
            <person name="Fan D."/>
            <person name="Liu Y."/>
            <person name="Guan J."/>
            <person name="Zhang Y."/>
            <person name="Yu S."/>
            <person name="Liu X."/>
            <person name="Zhang Y."/>
            <person name="Hong G."/>
            <person name="Han B."/>
            <person name="Choisne N."/>
            <person name="Demange N."/>
            <person name="Orjeda G."/>
            <person name="Samain S."/>
            <person name="Cattolico L."/>
            <person name="Pelletier E."/>
            <person name="Couloux A."/>
            <person name="Segurens B."/>
            <person name="Wincker P."/>
            <person name="D'Hont A."/>
            <person name="Scarpelli C."/>
            <person name="Weissenbach J."/>
            <person name="Salanoubat M."/>
            <person name="Quetier F."/>
            <person name="Yu Y."/>
            <person name="Kim H.R."/>
            <person name="Rambo T."/>
            <person name="Currie J."/>
            <person name="Collura K."/>
            <person name="Luo M."/>
            <person name="Yang T."/>
            <person name="Ammiraju J.S.S."/>
            <person name="Engler F."/>
            <person name="Soderlund C."/>
            <person name="Wing R.A."/>
            <person name="Palmer L.E."/>
            <person name="de la Bastide M."/>
            <person name="Spiegel L."/>
            <person name="Nascimento L."/>
            <person name="Zutavern T."/>
            <person name="O'Shaughnessy A."/>
            <person name="Dike S."/>
            <person name="Dedhia N."/>
            <person name="Preston R."/>
            <person name="Balija V."/>
            <person name="McCombie W.R."/>
            <person name="Chow T."/>
            <person name="Chen H."/>
            <person name="Chung M."/>
            <person name="Chen C."/>
            <person name="Shaw J."/>
            <person name="Wu H."/>
            <person name="Hsiao K."/>
            <person name="Chao Y."/>
            <person name="Chu M."/>
            <person name="Cheng C."/>
            <person name="Hour A."/>
            <person name="Lee P."/>
            <person name="Lin S."/>
            <person name="Lin Y."/>
            <person name="Liou J."/>
            <person name="Liu S."/>
            <person name="Hsing Y."/>
            <person name="Raghuvanshi S."/>
            <person name="Mohanty A."/>
            <person name="Bharti A.K."/>
            <person name="Gaur A."/>
            <person name="Gupta V."/>
            <person name="Kumar D."/>
            <person name="Ravi V."/>
            <person name="Vij S."/>
            <person name="Kapur A."/>
            <person name="Khurana P."/>
            <person name="Khurana P."/>
            <person name="Khurana J.P."/>
            <person name="Tyagi A.K."/>
            <person name="Gaikwad K."/>
            <person name="Singh A."/>
            <person name="Dalal V."/>
            <person name="Srivastava S."/>
            <person name="Dixit A."/>
            <person name="Pal A.K."/>
            <person name="Ghazi I.A."/>
            <person name="Yadav M."/>
            <person name="Pandit A."/>
            <person name="Bhargava A."/>
            <person name="Sureshbabu K."/>
            <person name="Batra K."/>
            <person name="Sharma T.R."/>
            <person name="Mohapatra T."/>
            <person name="Singh N.K."/>
            <person name="Messing J."/>
            <person name="Nelson A.B."/>
            <person name="Fuks G."/>
            <person name="Kavchok S."/>
            <person name="Keizer G."/>
            <person name="Linton E."/>
            <person name="Llaca V."/>
            <person name="Song R."/>
            <person name="Tanyolac B."/>
            <person name="Young S."/>
            <person name="Ho-Il K."/>
            <person name="Hahn J.H."/>
            <person name="Sangsakoo G."/>
            <person name="Vanavichit A."/>
            <person name="de Mattos Luiz.A.T."/>
            <person name="Zimmer P.D."/>
            <person name="Malone G."/>
            <person name="Dellagostin O."/>
            <person name="de Oliveira A.C."/>
            <person name="Bevan M."/>
            <person name="Bancroft I."/>
            <person name="Minx P."/>
            <person name="Cordum H."/>
            <person name="Wilson R."/>
            <person name="Cheng Z."/>
            <person name="Jin W."/>
            <person name="Jiang J."/>
            <person name="Leong S.A."/>
            <person name="Iwama H."/>
            <person name="Gojobori T."/>
            <person name="Itoh T."/>
            <person name="Niimura Y."/>
            <person name="Fujii Y."/>
            <person name="Habara T."/>
            <person name="Sakai H."/>
            <person name="Sato Y."/>
            <person name="Wilson G."/>
            <person name="Kumar K."/>
            <person name="McCouch S."/>
            <person name="Juretic N."/>
            <person name="Hoen D."/>
            <person name="Wright S."/>
            <person name="Bruskiewich R."/>
            <person name="Bureau T."/>
            <person name="Miyao A."/>
            <person name="Hirochika H."/>
            <person name="Nishikawa T."/>
            <person name="Kadowaki K."/>
            <person name="Sugiura M."/>
            <person name="Burr B."/>
            <person name="Sasaki T."/>
        </authorList>
    </citation>
    <scope>NUCLEOTIDE SEQUENCE [LARGE SCALE GENOMIC DNA]</scope>
    <source>
        <strain evidence="3">cv. Nipponbare</strain>
    </source>
</reference>
<gene>
    <name evidence="2" type="ordered locus">Os03g0180500</name>
    <name evidence="2" type="ORF">OSNPB_030180500</name>
</gene>
<reference evidence="2 3" key="3">
    <citation type="journal article" date="2013" name="Rice">
        <title>Improvement of the Oryza sativa Nipponbare reference genome using next generation sequence and optical map data.</title>
        <authorList>
            <person name="Kawahara Y."/>
            <person name="de la Bastide M."/>
            <person name="Hamilton J.P."/>
            <person name="Kanamori H."/>
            <person name="McCombie W.R."/>
            <person name="Ouyang S."/>
            <person name="Schwartz D.C."/>
            <person name="Tanaka T."/>
            <person name="Wu J."/>
            <person name="Zhou S."/>
            <person name="Childs K.L."/>
            <person name="Davidson R.M."/>
            <person name="Lin H."/>
            <person name="Quesada-Ocampo L."/>
            <person name="Vaillancourt B."/>
            <person name="Sakai H."/>
            <person name="Lee S.S."/>
            <person name="Kim J."/>
            <person name="Numa H."/>
            <person name="Itoh T."/>
            <person name="Buell C.R."/>
            <person name="Matsumoto T."/>
        </authorList>
    </citation>
    <scope>NUCLEOTIDE SEQUENCE [LARGE SCALE GENOMIC DNA]</scope>
    <source>
        <strain evidence="3">cv. Nipponbare</strain>
    </source>
</reference>
<feature type="non-terminal residue" evidence="2">
    <location>
        <position position="141"/>
    </location>
</feature>
<organism evidence="2 3">
    <name type="scientific">Oryza sativa subsp. japonica</name>
    <name type="common">Rice</name>
    <dbReference type="NCBI Taxonomy" id="39947"/>
    <lineage>
        <taxon>Eukaryota</taxon>
        <taxon>Viridiplantae</taxon>
        <taxon>Streptophyta</taxon>
        <taxon>Embryophyta</taxon>
        <taxon>Tracheophyta</taxon>
        <taxon>Spermatophyta</taxon>
        <taxon>Magnoliopsida</taxon>
        <taxon>Liliopsida</taxon>
        <taxon>Poales</taxon>
        <taxon>Poaceae</taxon>
        <taxon>BOP clade</taxon>
        <taxon>Oryzoideae</taxon>
        <taxon>Oryzeae</taxon>
        <taxon>Oryzinae</taxon>
        <taxon>Oryza</taxon>
        <taxon>Oryza sativa</taxon>
    </lineage>
</organism>
<protein>
    <submittedName>
        <fullName evidence="2">Os03g0180500 protein</fullName>
    </submittedName>
</protein>